<accession>A0A6J4GLE5</accession>
<proteinExistence type="predicted"/>
<protein>
    <submittedName>
        <fullName evidence="1">Uncharacterized protein</fullName>
    </submittedName>
</protein>
<evidence type="ECO:0000313" key="2">
    <source>
        <dbReference type="Proteomes" id="UP000479938"/>
    </source>
</evidence>
<sequence length="224" mass="25688">MVLDIVSLAITNFHIFQIMNIRLFALLFLFSFSISVFSQTNTTNHTTINSSATGSIAQDEYIKILWLDKNGAVQLNTTYIKTLTDQQRAALGYIATDVSSECNWDGAKKADESNLKCRFLWALNLGYQCSETHLSFLKKWFKEDNKVLERLQYCNKTASSAKIQDHFIEVKIMTAKDTIKILYSAVGEDLDKQKTWSWQEESTYSFTKTGIKQVNRKNINGEYN</sequence>
<keyword evidence="2" id="KW-1185">Reference proteome</keyword>
<dbReference type="RefSeq" id="WP_232067361.1">
    <property type="nucleotide sequence ID" value="NZ_CADCSU010000088.1"/>
</dbReference>
<dbReference type="EMBL" id="CADCSU010000088">
    <property type="protein sequence ID" value="CAA9198902.1"/>
    <property type="molecule type" value="Genomic_DNA"/>
</dbReference>
<evidence type="ECO:0000313" key="1">
    <source>
        <dbReference type="EMBL" id="CAA9198902.1"/>
    </source>
</evidence>
<dbReference type="AlphaFoldDB" id="A0A6J4GLE5"/>
<reference evidence="1 2" key="1">
    <citation type="submission" date="2020-02" db="EMBL/GenBank/DDBJ databases">
        <authorList>
            <person name="Criscuolo A."/>
        </authorList>
    </citation>
    <scope>NUCLEOTIDE SEQUENCE [LARGE SCALE GENOMIC DNA]</scope>
    <source>
        <strain evidence="1">CIP105534</strain>
    </source>
</reference>
<dbReference type="Proteomes" id="UP000479938">
    <property type="component" value="Unassembled WGS sequence"/>
</dbReference>
<name>A0A6J4GLE5_9FLAO</name>
<gene>
    <name evidence="1" type="ORF">FLA105534_02341</name>
</gene>
<organism evidence="1 2">
    <name type="scientific">Flavobacterium bizetiae</name>
    <dbReference type="NCBI Taxonomy" id="2704140"/>
    <lineage>
        <taxon>Bacteria</taxon>
        <taxon>Pseudomonadati</taxon>
        <taxon>Bacteroidota</taxon>
        <taxon>Flavobacteriia</taxon>
        <taxon>Flavobacteriales</taxon>
        <taxon>Flavobacteriaceae</taxon>
        <taxon>Flavobacterium</taxon>
    </lineage>
</organism>